<name>A0A9N9NUR2_9GLOM</name>
<evidence type="ECO:0000313" key="3">
    <source>
        <dbReference type="Proteomes" id="UP000789342"/>
    </source>
</evidence>
<keyword evidence="3" id="KW-1185">Reference proteome</keyword>
<dbReference type="Proteomes" id="UP000789342">
    <property type="component" value="Unassembled WGS sequence"/>
</dbReference>
<accession>A0A9N9NUR2</accession>
<organism evidence="2 3">
    <name type="scientific">Acaulospora morrowiae</name>
    <dbReference type="NCBI Taxonomy" id="94023"/>
    <lineage>
        <taxon>Eukaryota</taxon>
        <taxon>Fungi</taxon>
        <taxon>Fungi incertae sedis</taxon>
        <taxon>Mucoromycota</taxon>
        <taxon>Glomeromycotina</taxon>
        <taxon>Glomeromycetes</taxon>
        <taxon>Diversisporales</taxon>
        <taxon>Acaulosporaceae</taxon>
        <taxon>Acaulospora</taxon>
    </lineage>
</organism>
<feature type="compositionally biased region" description="Basic and acidic residues" evidence="1">
    <location>
        <begin position="145"/>
        <end position="168"/>
    </location>
</feature>
<feature type="region of interest" description="Disordered" evidence="1">
    <location>
        <begin position="180"/>
        <end position="274"/>
    </location>
</feature>
<feature type="compositionally biased region" description="Basic and acidic residues" evidence="1">
    <location>
        <begin position="85"/>
        <end position="129"/>
    </location>
</feature>
<proteinExistence type="predicted"/>
<feature type="non-terminal residue" evidence="2">
    <location>
        <position position="1"/>
    </location>
</feature>
<protein>
    <submittedName>
        <fullName evidence="2">4977_t:CDS:1</fullName>
    </submittedName>
</protein>
<evidence type="ECO:0000313" key="2">
    <source>
        <dbReference type="EMBL" id="CAG8758926.1"/>
    </source>
</evidence>
<evidence type="ECO:0000256" key="1">
    <source>
        <dbReference type="SAM" id="MobiDB-lite"/>
    </source>
</evidence>
<comment type="caution">
    <text evidence="2">The sequence shown here is derived from an EMBL/GenBank/DDBJ whole genome shotgun (WGS) entry which is preliminary data.</text>
</comment>
<feature type="non-terminal residue" evidence="2">
    <location>
        <position position="412"/>
    </location>
</feature>
<feature type="region of interest" description="Disordered" evidence="1">
    <location>
        <begin position="80"/>
        <end position="168"/>
    </location>
</feature>
<dbReference type="EMBL" id="CAJVPV010039708">
    <property type="protein sequence ID" value="CAG8758926.1"/>
    <property type="molecule type" value="Genomic_DNA"/>
</dbReference>
<dbReference type="AlphaFoldDB" id="A0A9N9NUR2"/>
<gene>
    <name evidence="2" type="ORF">AMORRO_LOCUS15785</name>
</gene>
<feature type="compositionally biased region" description="Basic and acidic residues" evidence="1">
    <location>
        <begin position="257"/>
        <end position="274"/>
    </location>
</feature>
<sequence>LLSMDADQLQKLLNNITRLFERATTDIINGNKNDITKAKLGRSSEVPHAANETQNRILEVRNNRQGKTRENDIATKPIKKKPKRTCAEIRTASDEDARVPSEREQVEAPKGNERDAKIAETESESRGDGKSVTPNQRVVCRKKKGTEDDNPVKTKEEVRFDPRDDKDKIVMVPVGVITTEKCEEPNRKESDPRKARSDCRNDDIILVERKTHEVESDRLSSRDSSTDGAESDNDCDGRHTTEIATDYCNQGGEDDTAERVKPINPEPDPRRTPSAHREIGVLWNRRIWKWWQRKGDDEITIMHLIKSMPMNTWINAPAAKQWNCTTMSHCKAVGRRKRLTEHIVIHQRRLNSGGHKQCNTYCLKPSESHRWKFHLEYFEERHRIMMTARRRKKVVKNKPNLRNTQLAINEIC</sequence>
<reference evidence="2" key="1">
    <citation type="submission" date="2021-06" db="EMBL/GenBank/DDBJ databases">
        <authorList>
            <person name="Kallberg Y."/>
            <person name="Tangrot J."/>
            <person name="Rosling A."/>
        </authorList>
    </citation>
    <scope>NUCLEOTIDE SEQUENCE</scope>
    <source>
        <strain evidence="2">CL551</strain>
    </source>
</reference>
<feature type="compositionally biased region" description="Basic and acidic residues" evidence="1">
    <location>
        <begin position="180"/>
        <end position="225"/>
    </location>
</feature>